<dbReference type="SUPFAM" id="SSF51658">
    <property type="entry name" value="Xylose isomerase-like"/>
    <property type="match status" value="1"/>
</dbReference>
<reference evidence="2 3" key="1">
    <citation type="journal article" date="2019" name="Int. J. Syst. Evol. Microbiol.">
        <title>The Global Catalogue of Microorganisms (GCM) 10K type strain sequencing project: providing services to taxonomists for standard genome sequencing and annotation.</title>
        <authorList>
            <consortium name="The Broad Institute Genomics Platform"/>
            <consortium name="The Broad Institute Genome Sequencing Center for Infectious Disease"/>
            <person name="Wu L."/>
            <person name="Ma J."/>
        </authorList>
    </citation>
    <scope>NUCLEOTIDE SEQUENCE [LARGE SCALE GENOMIC DNA]</scope>
    <source>
        <strain evidence="2 3">XZYJT29</strain>
    </source>
</reference>
<evidence type="ECO:0000313" key="3">
    <source>
        <dbReference type="Proteomes" id="UP001596432"/>
    </source>
</evidence>
<dbReference type="InterPro" id="IPR013022">
    <property type="entry name" value="Xyl_isomerase-like_TIM-brl"/>
</dbReference>
<dbReference type="InterPro" id="IPR050312">
    <property type="entry name" value="IolE/XylAMocC-like"/>
</dbReference>
<protein>
    <submittedName>
        <fullName evidence="2">Sugar phosphate isomerase/epimerase family protein</fullName>
    </submittedName>
</protein>
<dbReference type="GO" id="GO:0016853">
    <property type="term" value="F:isomerase activity"/>
    <property type="evidence" value="ECO:0007669"/>
    <property type="project" value="UniProtKB-KW"/>
</dbReference>
<accession>A0ABD5Y5G7</accession>
<dbReference type="InterPro" id="IPR036237">
    <property type="entry name" value="Xyl_isomerase-like_sf"/>
</dbReference>
<evidence type="ECO:0000259" key="1">
    <source>
        <dbReference type="Pfam" id="PF01261"/>
    </source>
</evidence>
<comment type="caution">
    <text evidence="2">The sequence shown here is derived from an EMBL/GenBank/DDBJ whole genome shotgun (WGS) entry which is preliminary data.</text>
</comment>
<keyword evidence="2" id="KW-0413">Isomerase</keyword>
<feature type="domain" description="Xylose isomerase-like TIM barrel" evidence="1">
    <location>
        <begin position="22"/>
        <end position="226"/>
    </location>
</feature>
<dbReference type="Gene3D" id="3.20.20.150">
    <property type="entry name" value="Divalent-metal-dependent TIM barrel enzymes"/>
    <property type="match status" value="1"/>
</dbReference>
<sequence length="242" mass="26255">MTRSAVQLYTLRDVDRPFTDVLELVADAGFDGVEFAYRVTEADPDAVVQTLDETGLDVAGAHVPIDELEGDFEETVAFYDELGVEHVVVPWLDAEHFESVEAVEAAAARLAKLADELSAHGMALHYHNHDHEFTDLDGESGFDAFLDETSFGIELDLGLALAAGDDVVERLRALGDRSQLVHLKDYDVEAGESVPVGEGDLDLDGIADAVAANDSEWLIYEYEGADPVASLERAGSRTNELC</sequence>
<dbReference type="AlphaFoldDB" id="A0ABD5Y5G7"/>
<dbReference type="GeneID" id="78821053"/>
<dbReference type="Proteomes" id="UP001596432">
    <property type="component" value="Unassembled WGS sequence"/>
</dbReference>
<proteinExistence type="predicted"/>
<dbReference type="RefSeq" id="WP_274321839.1">
    <property type="nucleotide sequence ID" value="NZ_CP118158.1"/>
</dbReference>
<dbReference type="PANTHER" id="PTHR12110">
    <property type="entry name" value="HYDROXYPYRUVATE ISOMERASE"/>
    <property type="match status" value="1"/>
</dbReference>
<dbReference type="EMBL" id="JBHTAS010000001">
    <property type="protein sequence ID" value="MFC7140747.1"/>
    <property type="molecule type" value="Genomic_DNA"/>
</dbReference>
<dbReference type="PANTHER" id="PTHR12110:SF41">
    <property type="entry name" value="INOSOSE DEHYDRATASE"/>
    <property type="match status" value="1"/>
</dbReference>
<keyword evidence="3" id="KW-1185">Reference proteome</keyword>
<organism evidence="2 3">
    <name type="scientific">Halosimplex aquaticum</name>
    <dbReference type="NCBI Taxonomy" id="3026162"/>
    <lineage>
        <taxon>Archaea</taxon>
        <taxon>Methanobacteriati</taxon>
        <taxon>Methanobacteriota</taxon>
        <taxon>Stenosarchaea group</taxon>
        <taxon>Halobacteria</taxon>
        <taxon>Halobacteriales</taxon>
        <taxon>Haloarculaceae</taxon>
        <taxon>Halosimplex</taxon>
    </lineage>
</organism>
<evidence type="ECO:0000313" key="2">
    <source>
        <dbReference type="EMBL" id="MFC7140747.1"/>
    </source>
</evidence>
<name>A0ABD5Y5G7_9EURY</name>
<gene>
    <name evidence="2" type="ORF">ACFQMA_13065</name>
</gene>
<dbReference type="Pfam" id="PF01261">
    <property type="entry name" value="AP_endonuc_2"/>
    <property type="match status" value="1"/>
</dbReference>